<dbReference type="SUPFAM" id="SSF103039">
    <property type="entry name" value="CheC-like"/>
    <property type="match status" value="1"/>
</dbReference>
<protein>
    <submittedName>
        <fullName evidence="3">Chemotaxis protein CheX</fullName>
    </submittedName>
</protein>
<evidence type="ECO:0000313" key="3">
    <source>
        <dbReference type="EMBL" id="NUU16981.1"/>
    </source>
</evidence>
<dbReference type="Pfam" id="PF13690">
    <property type="entry name" value="CheX"/>
    <property type="match status" value="1"/>
</dbReference>
<dbReference type="InterPro" id="IPR028051">
    <property type="entry name" value="CheX-like_dom"/>
</dbReference>
<accession>A0A7Y5ZZJ3</accession>
<dbReference type="InterPro" id="IPR028976">
    <property type="entry name" value="CheC-like_sf"/>
</dbReference>
<reference evidence="3 4" key="1">
    <citation type="submission" date="2020-05" db="EMBL/GenBank/DDBJ databases">
        <title>Genome Sequencing of Type Strains.</title>
        <authorList>
            <person name="Lemaire J.F."/>
            <person name="Inderbitzin P."/>
            <person name="Gregorio O.A."/>
            <person name="Collins S.B."/>
            <person name="Wespe N."/>
            <person name="Knight-Connoni V."/>
        </authorList>
    </citation>
    <scope>NUCLEOTIDE SEQUENCE [LARGE SCALE GENOMIC DNA]</scope>
    <source>
        <strain evidence="3 4">ATCC 25174</strain>
    </source>
</reference>
<name>A0A7Y5ZZJ3_9CELL</name>
<dbReference type="Proteomes" id="UP000565724">
    <property type="component" value="Unassembled WGS sequence"/>
</dbReference>
<feature type="domain" description="Chemotaxis phosphatase CheX-like" evidence="2">
    <location>
        <begin position="43"/>
        <end position="118"/>
    </location>
</feature>
<keyword evidence="4" id="KW-1185">Reference proteome</keyword>
<keyword evidence="1" id="KW-0145">Chemotaxis</keyword>
<dbReference type="RefSeq" id="WP_175346848.1">
    <property type="nucleotide sequence ID" value="NZ_JABMCI010000056.1"/>
</dbReference>
<evidence type="ECO:0000313" key="4">
    <source>
        <dbReference type="Proteomes" id="UP000565724"/>
    </source>
</evidence>
<gene>
    <name evidence="3" type="ORF">HP550_06925</name>
</gene>
<proteinExistence type="predicted"/>
<dbReference type="EMBL" id="JABMCI010000056">
    <property type="protein sequence ID" value="NUU16981.1"/>
    <property type="molecule type" value="Genomic_DNA"/>
</dbReference>
<dbReference type="GO" id="GO:0006935">
    <property type="term" value="P:chemotaxis"/>
    <property type="evidence" value="ECO:0007669"/>
    <property type="project" value="UniProtKB-KW"/>
</dbReference>
<dbReference type="Gene3D" id="3.40.1550.10">
    <property type="entry name" value="CheC-like"/>
    <property type="match status" value="1"/>
</dbReference>
<sequence>MSTVVEHDQVLAIAQEVFAAMVDGDEGLLQPWPGELPVIEDAVVAWVDLHGPWPGRAELRTSGATANDLTRALLSLPDGEVVTSLDLVDAFGEVANVVGGNVKSLLPLQGSLGLPQVAPSAPAVPGARLVQELPLSWRGRPLVVAVWAFAQPALPEGTRLS</sequence>
<evidence type="ECO:0000256" key="1">
    <source>
        <dbReference type="ARBA" id="ARBA00022500"/>
    </source>
</evidence>
<dbReference type="AlphaFoldDB" id="A0A7Y5ZZJ3"/>
<evidence type="ECO:0000259" key="2">
    <source>
        <dbReference type="Pfam" id="PF13690"/>
    </source>
</evidence>
<comment type="caution">
    <text evidence="3">The sequence shown here is derived from an EMBL/GenBank/DDBJ whole genome shotgun (WGS) entry which is preliminary data.</text>
</comment>
<organism evidence="3 4">
    <name type="scientific">Cellulomonas humilata</name>
    <dbReference type="NCBI Taxonomy" id="144055"/>
    <lineage>
        <taxon>Bacteria</taxon>
        <taxon>Bacillati</taxon>
        <taxon>Actinomycetota</taxon>
        <taxon>Actinomycetes</taxon>
        <taxon>Micrococcales</taxon>
        <taxon>Cellulomonadaceae</taxon>
        <taxon>Cellulomonas</taxon>
    </lineage>
</organism>